<name>A0A4Y2WDA5_ARAVE</name>
<keyword evidence="3" id="KW-1185">Reference proteome</keyword>
<sequence>MTVLRWNPVLYLERSSSKAQTLPLGNRGHNTSKENSPVVPPFFLRRRM</sequence>
<feature type="region of interest" description="Disordered" evidence="1">
    <location>
        <begin position="19"/>
        <end position="40"/>
    </location>
</feature>
<evidence type="ECO:0000313" key="2">
    <source>
        <dbReference type="EMBL" id="GBO35663.1"/>
    </source>
</evidence>
<accession>A0A4Y2WDA5</accession>
<dbReference type="AlphaFoldDB" id="A0A4Y2WDA5"/>
<comment type="caution">
    <text evidence="2">The sequence shown here is derived from an EMBL/GenBank/DDBJ whole genome shotgun (WGS) entry which is preliminary data.</text>
</comment>
<evidence type="ECO:0000313" key="3">
    <source>
        <dbReference type="Proteomes" id="UP000499080"/>
    </source>
</evidence>
<feature type="non-terminal residue" evidence="2">
    <location>
        <position position="48"/>
    </location>
</feature>
<reference evidence="2 3" key="1">
    <citation type="journal article" date="2019" name="Sci. Rep.">
        <title>Orb-weaving spider Araneus ventricosus genome elucidates the spidroin gene catalogue.</title>
        <authorList>
            <person name="Kono N."/>
            <person name="Nakamura H."/>
            <person name="Ohtoshi R."/>
            <person name="Moran D.A.P."/>
            <person name="Shinohara A."/>
            <person name="Yoshida Y."/>
            <person name="Fujiwara M."/>
            <person name="Mori M."/>
            <person name="Tomita M."/>
            <person name="Arakawa K."/>
        </authorList>
    </citation>
    <scope>NUCLEOTIDE SEQUENCE [LARGE SCALE GENOMIC DNA]</scope>
</reference>
<dbReference type="Proteomes" id="UP000499080">
    <property type="component" value="Unassembled WGS sequence"/>
</dbReference>
<organism evidence="2 3">
    <name type="scientific">Araneus ventricosus</name>
    <name type="common">Orbweaver spider</name>
    <name type="synonym">Epeira ventricosa</name>
    <dbReference type="NCBI Taxonomy" id="182803"/>
    <lineage>
        <taxon>Eukaryota</taxon>
        <taxon>Metazoa</taxon>
        <taxon>Ecdysozoa</taxon>
        <taxon>Arthropoda</taxon>
        <taxon>Chelicerata</taxon>
        <taxon>Arachnida</taxon>
        <taxon>Araneae</taxon>
        <taxon>Araneomorphae</taxon>
        <taxon>Entelegynae</taxon>
        <taxon>Araneoidea</taxon>
        <taxon>Araneidae</taxon>
        <taxon>Araneus</taxon>
    </lineage>
</organism>
<evidence type="ECO:0000256" key="1">
    <source>
        <dbReference type="SAM" id="MobiDB-lite"/>
    </source>
</evidence>
<dbReference type="EMBL" id="BGPR01059664">
    <property type="protein sequence ID" value="GBO35663.1"/>
    <property type="molecule type" value="Genomic_DNA"/>
</dbReference>
<gene>
    <name evidence="2" type="ORF">AVEN_175092_1</name>
</gene>
<proteinExistence type="predicted"/>
<protein>
    <submittedName>
        <fullName evidence="2">Uncharacterized protein</fullName>
    </submittedName>
</protein>